<accession>A0A9P3UJ76</accession>
<dbReference type="OrthoDB" id="3256283at2759"/>
<proteinExistence type="predicted"/>
<feature type="compositionally biased region" description="Low complexity" evidence="1">
    <location>
        <begin position="10"/>
        <end position="37"/>
    </location>
</feature>
<protein>
    <submittedName>
        <fullName evidence="2">Uncharacterized protein</fullName>
    </submittedName>
</protein>
<organism evidence="2 3">
    <name type="scientific">Lyophyllum shimeji</name>
    <name type="common">Hon-shimeji</name>
    <name type="synonym">Tricholoma shimeji</name>
    <dbReference type="NCBI Taxonomy" id="47721"/>
    <lineage>
        <taxon>Eukaryota</taxon>
        <taxon>Fungi</taxon>
        <taxon>Dikarya</taxon>
        <taxon>Basidiomycota</taxon>
        <taxon>Agaricomycotina</taxon>
        <taxon>Agaricomycetes</taxon>
        <taxon>Agaricomycetidae</taxon>
        <taxon>Agaricales</taxon>
        <taxon>Tricholomatineae</taxon>
        <taxon>Lyophyllaceae</taxon>
        <taxon>Lyophyllum</taxon>
    </lineage>
</organism>
<feature type="region of interest" description="Disordered" evidence="1">
    <location>
        <begin position="70"/>
        <end position="89"/>
    </location>
</feature>
<dbReference type="Proteomes" id="UP001063166">
    <property type="component" value="Unassembled WGS sequence"/>
</dbReference>
<dbReference type="AlphaFoldDB" id="A0A9P3UJ76"/>
<dbReference type="EMBL" id="BRPK01000003">
    <property type="protein sequence ID" value="GLB36624.1"/>
    <property type="molecule type" value="Genomic_DNA"/>
</dbReference>
<keyword evidence="3" id="KW-1185">Reference proteome</keyword>
<gene>
    <name evidence="2" type="ORF">LshimejAT787_0309120</name>
</gene>
<evidence type="ECO:0000256" key="1">
    <source>
        <dbReference type="SAM" id="MobiDB-lite"/>
    </source>
</evidence>
<reference evidence="2" key="1">
    <citation type="submission" date="2022-07" db="EMBL/GenBank/DDBJ databases">
        <title>The genome of Lyophyllum shimeji provides insight into the initial evolution of ectomycorrhizal fungal genome.</title>
        <authorList>
            <person name="Kobayashi Y."/>
            <person name="Shibata T."/>
            <person name="Hirakawa H."/>
            <person name="Shigenobu S."/>
            <person name="Nishiyama T."/>
            <person name="Yamada A."/>
            <person name="Hasebe M."/>
            <person name="Kawaguchi M."/>
        </authorList>
    </citation>
    <scope>NUCLEOTIDE SEQUENCE</scope>
    <source>
        <strain evidence="2">AT787</strain>
    </source>
</reference>
<evidence type="ECO:0000313" key="3">
    <source>
        <dbReference type="Proteomes" id="UP001063166"/>
    </source>
</evidence>
<feature type="region of interest" description="Disordered" evidence="1">
    <location>
        <begin position="1"/>
        <end position="62"/>
    </location>
</feature>
<comment type="caution">
    <text evidence="2">The sequence shown here is derived from an EMBL/GenBank/DDBJ whole genome shotgun (WGS) entry which is preliminary data.</text>
</comment>
<name>A0A9P3UJ76_LYOSH</name>
<sequence length="313" mass="33042">MQEMPPKSMAAKARAANLRKASAARKTSAKTASTVAAEDADVAEPPQKKQRGDFPPISAENKQKIHAYIASQSSTPAEKPAQSASNIETASVAKSVTQAQSTAESSTGTLSALHANPRLVLPLRDGLPFPTEALISDAKSGNEDYAALVAKIKEFQTQPKPDRTAECFIHFPSGTGKGYGRLRSADYGFAEPMGDEPYDVGIAGLKEETRVDLQVLGAVGGVGEGVKGVSGTAVLATSDCAVASAHGVFKLRTVPVWKNGDAEIYEGYVAFNVEYGLYARNDHRNGTSSSFAFWAIRSREGGRVEGRKCGAFG</sequence>
<evidence type="ECO:0000313" key="2">
    <source>
        <dbReference type="EMBL" id="GLB36624.1"/>
    </source>
</evidence>